<gene>
    <name evidence="1" type="ORF">ANN_13798</name>
</gene>
<organism evidence="1 2">
    <name type="scientific">Periplaneta americana</name>
    <name type="common">American cockroach</name>
    <name type="synonym">Blatta americana</name>
    <dbReference type="NCBI Taxonomy" id="6978"/>
    <lineage>
        <taxon>Eukaryota</taxon>
        <taxon>Metazoa</taxon>
        <taxon>Ecdysozoa</taxon>
        <taxon>Arthropoda</taxon>
        <taxon>Hexapoda</taxon>
        <taxon>Insecta</taxon>
        <taxon>Pterygota</taxon>
        <taxon>Neoptera</taxon>
        <taxon>Polyneoptera</taxon>
        <taxon>Dictyoptera</taxon>
        <taxon>Blattodea</taxon>
        <taxon>Blattoidea</taxon>
        <taxon>Blattidae</taxon>
        <taxon>Blattinae</taxon>
        <taxon>Periplaneta</taxon>
    </lineage>
</organism>
<comment type="caution">
    <text evidence="1">The sequence shown here is derived from an EMBL/GenBank/DDBJ whole genome shotgun (WGS) entry which is preliminary data.</text>
</comment>
<proteinExistence type="predicted"/>
<accession>A0ABQ8SUI6</accession>
<dbReference type="Proteomes" id="UP001148838">
    <property type="component" value="Unassembled WGS sequence"/>
</dbReference>
<dbReference type="EMBL" id="JAJSOF020000019">
    <property type="protein sequence ID" value="KAJ4437859.1"/>
    <property type="molecule type" value="Genomic_DNA"/>
</dbReference>
<keyword evidence="2" id="KW-1185">Reference proteome</keyword>
<name>A0ABQ8SUI6_PERAM</name>
<sequence>MRLNANRWTRILTTWVPRIGKRNAGRQKTRTDRLDTATFTPTLLSTDVHIRTDHVRYTLRYLHCYSVVSCPHPSDSALNGIISPTCTRCFLGERLSKNEIIVPLRDTKKRYVFSDSAHMKP</sequence>
<evidence type="ECO:0000313" key="1">
    <source>
        <dbReference type="EMBL" id="KAJ4437859.1"/>
    </source>
</evidence>
<reference evidence="1 2" key="1">
    <citation type="journal article" date="2022" name="Allergy">
        <title>Genome assembly and annotation of Periplaneta americana reveal a comprehensive cockroach allergen profile.</title>
        <authorList>
            <person name="Wang L."/>
            <person name="Xiong Q."/>
            <person name="Saelim N."/>
            <person name="Wang L."/>
            <person name="Nong W."/>
            <person name="Wan A.T."/>
            <person name="Shi M."/>
            <person name="Liu X."/>
            <person name="Cao Q."/>
            <person name="Hui J.H.L."/>
            <person name="Sookrung N."/>
            <person name="Leung T.F."/>
            <person name="Tungtrongchitr A."/>
            <person name="Tsui S.K.W."/>
        </authorList>
    </citation>
    <scope>NUCLEOTIDE SEQUENCE [LARGE SCALE GENOMIC DNA]</scope>
    <source>
        <strain evidence="1">PWHHKU_190912</strain>
    </source>
</reference>
<evidence type="ECO:0000313" key="2">
    <source>
        <dbReference type="Proteomes" id="UP001148838"/>
    </source>
</evidence>
<protein>
    <submittedName>
        <fullName evidence="1">Uncharacterized protein</fullName>
    </submittedName>
</protein>